<evidence type="ECO:0000259" key="4">
    <source>
        <dbReference type="SMART" id="SM00331"/>
    </source>
</evidence>
<comment type="caution">
    <text evidence="5">The sequence shown here is derived from an EMBL/GenBank/DDBJ whole genome shotgun (WGS) entry which is preliminary data.</text>
</comment>
<dbReference type="Proteomes" id="UP000578686">
    <property type="component" value="Unassembled WGS sequence"/>
</dbReference>
<feature type="compositionally biased region" description="Low complexity" evidence="2">
    <location>
        <begin position="348"/>
        <end position="376"/>
    </location>
</feature>
<dbReference type="SMART" id="SM00331">
    <property type="entry name" value="PP2C_SIG"/>
    <property type="match status" value="1"/>
</dbReference>
<reference evidence="5 6" key="1">
    <citation type="submission" date="2020-03" db="EMBL/GenBank/DDBJ databases">
        <title>Draft genome of Streptomyces sp. ventii, isolated from the Axial Seamount in the Pacific Ocean, and resequencing of the two type strains Streptomyces lonarensis strain NCL 716 and Streptomyces bohaiensis strain 11A07.</title>
        <authorList>
            <person name="Loughran R.M."/>
            <person name="Pfannmuller K.M."/>
            <person name="Wasson B.J."/>
            <person name="Deadmond M.C."/>
            <person name="Paddock B.E."/>
            <person name="Koyack M.J."/>
            <person name="Gallegos D.A."/>
            <person name="Mitchell E.A."/>
            <person name="Ushijima B."/>
            <person name="Saw J.H."/>
            <person name="Mcphail K.L."/>
            <person name="Videau P."/>
        </authorList>
    </citation>
    <scope>NUCLEOTIDE SEQUENCE [LARGE SCALE GENOMIC DNA]</scope>
    <source>
        <strain evidence="5 6">NCL716</strain>
    </source>
</reference>
<feature type="region of interest" description="Disordered" evidence="2">
    <location>
        <begin position="261"/>
        <end position="411"/>
    </location>
</feature>
<keyword evidence="1" id="KW-0378">Hydrolase</keyword>
<evidence type="ECO:0000256" key="1">
    <source>
        <dbReference type="ARBA" id="ARBA00022801"/>
    </source>
</evidence>
<proteinExistence type="predicted"/>
<sequence>MAGRQDRSARHIGYVAIHRTLRAVRAPGLRRAAAALPTLLLVGAFLLTLATPPRVTFAPFLAAAPLVAAAVQGLRATVITACAAVAMATIMHIWIDPSTSLEAVFQVLTVATVSAMAVGINQLVGRRTRQVLTAREVAAAVQRAMVPDPPPAIDGVRLATRYRTADREALIGGDLYGAVQTPHGVRLILGDVRGKGLEATDSVAVVLGAFREAAEYETSLGDVSARVDSALRRAARLRAGRLRLGEDESFVTGVLLEFHPGDLPGTGTGAGTGTGSGTSAGIDTGTDAGTDAGTGSGTSAGIDTGTDAGTDAGTGSGTSAGIDTGAGAGAVTVTAPGAPQGTPGAHLPPGSARPPGATARPAAAPRPDPGAVAPRAGQGGGPAPGGVSSAVSRGWRPDPGLPHGDPSLDDLPVSEVRVMNQGHPPPLLLLPDGGVRALTPAEPALPFGLLALGGGRAEPARLLLPPGAVLVLYTDGLSEARDAQGRFYDPETRLLGCPTRDPDEVLDWLIADVTRHGGLGHDDLALMAVRAAAPGRPVTAVVPPGDTARAVLPAS</sequence>
<dbReference type="InterPro" id="IPR001932">
    <property type="entry name" value="PPM-type_phosphatase-like_dom"/>
</dbReference>
<dbReference type="InterPro" id="IPR052016">
    <property type="entry name" value="Bact_Sigma-Reg"/>
</dbReference>
<feature type="compositionally biased region" description="Low complexity" evidence="2">
    <location>
        <begin position="299"/>
        <end position="311"/>
    </location>
</feature>
<gene>
    <name evidence="5" type="ORF">HCN56_15485</name>
</gene>
<keyword evidence="6" id="KW-1185">Reference proteome</keyword>
<feature type="compositionally biased region" description="Gly residues" evidence="2">
    <location>
        <begin position="312"/>
        <end position="328"/>
    </location>
</feature>
<dbReference type="PANTHER" id="PTHR43156:SF2">
    <property type="entry name" value="STAGE II SPORULATION PROTEIN E"/>
    <property type="match status" value="1"/>
</dbReference>
<name>A0A7X6D2E1_9ACTN</name>
<feature type="compositionally biased region" description="Low complexity" evidence="2">
    <location>
        <begin position="279"/>
        <end position="291"/>
    </location>
</feature>
<feature type="transmembrane region" description="Helical" evidence="3">
    <location>
        <begin position="101"/>
        <end position="120"/>
    </location>
</feature>
<dbReference type="InterPro" id="IPR036457">
    <property type="entry name" value="PPM-type-like_dom_sf"/>
</dbReference>
<keyword evidence="3" id="KW-1133">Transmembrane helix</keyword>
<protein>
    <submittedName>
        <fullName evidence="5">SpoIIE family protein phosphatase</fullName>
    </submittedName>
</protein>
<dbReference type="AlphaFoldDB" id="A0A7X6D2E1"/>
<dbReference type="EMBL" id="JAAVJD010000119">
    <property type="protein sequence ID" value="NJQ06948.1"/>
    <property type="molecule type" value="Genomic_DNA"/>
</dbReference>
<dbReference type="GO" id="GO:0016791">
    <property type="term" value="F:phosphatase activity"/>
    <property type="evidence" value="ECO:0007669"/>
    <property type="project" value="TreeGrafter"/>
</dbReference>
<evidence type="ECO:0000313" key="5">
    <source>
        <dbReference type="EMBL" id="NJQ06948.1"/>
    </source>
</evidence>
<feature type="compositionally biased region" description="Gly residues" evidence="2">
    <location>
        <begin position="264"/>
        <end position="278"/>
    </location>
</feature>
<feature type="transmembrane region" description="Helical" evidence="3">
    <location>
        <begin position="32"/>
        <end position="49"/>
    </location>
</feature>
<dbReference type="Pfam" id="PF07228">
    <property type="entry name" value="SpoIIE"/>
    <property type="match status" value="2"/>
</dbReference>
<feature type="transmembrane region" description="Helical" evidence="3">
    <location>
        <begin position="78"/>
        <end position="95"/>
    </location>
</feature>
<evidence type="ECO:0000256" key="3">
    <source>
        <dbReference type="SAM" id="Phobius"/>
    </source>
</evidence>
<evidence type="ECO:0000313" key="6">
    <source>
        <dbReference type="Proteomes" id="UP000578686"/>
    </source>
</evidence>
<dbReference type="PANTHER" id="PTHR43156">
    <property type="entry name" value="STAGE II SPORULATION PROTEIN E-RELATED"/>
    <property type="match status" value="1"/>
</dbReference>
<keyword evidence="3" id="KW-0812">Transmembrane</keyword>
<organism evidence="5 6">
    <name type="scientific">Streptomyces lonarensis</name>
    <dbReference type="NCBI Taxonomy" id="700599"/>
    <lineage>
        <taxon>Bacteria</taxon>
        <taxon>Bacillati</taxon>
        <taxon>Actinomycetota</taxon>
        <taxon>Actinomycetes</taxon>
        <taxon>Kitasatosporales</taxon>
        <taxon>Streptomycetaceae</taxon>
        <taxon>Streptomyces</taxon>
    </lineage>
</organism>
<keyword evidence="3" id="KW-0472">Membrane</keyword>
<dbReference type="Gene3D" id="3.60.40.10">
    <property type="entry name" value="PPM-type phosphatase domain"/>
    <property type="match status" value="2"/>
</dbReference>
<feature type="domain" description="PPM-type phosphatase" evidence="4">
    <location>
        <begin position="156"/>
        <end position="531"/>
    </location>
</feature>
<evidence type="ECO:0000256" key="2">
    <source>
        <dbReference type="SAM" id="MobiDB-lite"/>
    </source>
</evidence>
<accession>A0A7X6D2E1</accession>